<evidence type="ECO:0000256" key="1">
    <source>
        <dbReference type="ARBA" id="ARBA00004395"/>
    </source>
</evidence>
<name>A0A9W7YHZ0_9FUNG</name>
<feature type="compositionally biased region" description="Low complexity" evidence="9">
    <location>
        <begin position="306"/>
        <end position="321"/>
    </location>
</feature>
<dbReference type="PANTHER" id="PTHR21311:SF0">
    <property type="entry name" value="CONSERVED OLIGOMERIC GOLGI COMPLEX SUBUNIT 8"/>
    <property type="match status" value="1"/>
</dbReference>
<dbReference type="EMBL" id="JANBOI010000013">
    <property type="protein sequence ID" value="KAJ1735741.1"/>
    <property type="molecule type" value="Genomic_DNA"/>
</dbReference>
<evidence type="ECO:0000313" key="10">
    <source>
        <dbReference type="EMBL" id="KAJ1735741.1"/>
    </source>
</evidence>
<keyword evidence="5" id="KW-0653">Protein transport</keyword>
<comment type="similarity">
    <text evidence="2">Belongs to the COG8 family.</text>
</comment>
<dbReference type="GO" id="GO:0015031">
    <property type="term" value="P:protein transport"/>
    <property type="evidence" value="ECO:0007669"/>
    <property type="project" value="UniProtKB-KW"/>
</dbReference>
<evidence type="ECO:0000256" key="9">
    <source>
        <dbReference type="SAM" id="MobiDB-lite"/>
    </source>
</evidence>
<dbReference type="AlphaFoldDB" id="A0A9W7YHZ0"/>
<dbReference type="GO" id="GO:0017119">
    <property type="term" value="C:Golgi transport complex"/>
    <property type="evidence" value="ECO:0007669"/>
    <property type="project" value="InterPro"/>
</dbReference>
<keyword evidence="7" id="KW-0472">Membrane</keyword>
<evidence type="ECO:0000256" key="8">
    <source>
        <dbReference type="ARBA" id="ARBA00031347"/>
    </source>
</evidence>
<evidence type="ECO:0000256" key="4">
    <source>
        <dbReference type="ARBA" id="ARBA00022448"/>
    </source>
</evidence>
<evidence type="ECO:0000256" key="5">
    <source>
        <dbReference type="ARBA" id="ARBA00022927"/>
    </source>
</evidence>
<gene>
    <name evidence="10" type="ORF">LPJ61_000393</name>
</gene>
<dbReference type="OrthoDB" id="1661054at2759"/>
<accession>A0A9W7YHZ0</accession>
<evidence type="ECO:0000313" key="11">
    <source>
        <dbReference type="Proteomes" id="UP001143981"/>
    </source>
</evidence>
<organism evidence="10 11">
    <name type="scientific">Coemansia biformis</name>
    <dbReference type="NCBI Taxonomy" id="1286918"/>
    <lineage>
        <taxon>Eukaryota</taxon>
        <taxon>Fungi</taxon>
        <taxon>Fungi incertae sedis</taxon>
        <taxon>Zoopagomycota</taxon>
        <taxon>Kickxellomycotina</taxon>
        <taxon>Kickxellomycetes</taxon>
        <taxon>Kickxellales</taxon>
        <taxon>Kickxellaceae</taxon>
        <taxon>Coemansia</taxon>
    </lineage>
</organism>
<feature type="region of interest" description="Disordered" evidence="9">
    <location>
        <begin position="306"/>
        <end position="333"/>
    </location>
</feature>
<dbReference type="Pfam" id="PF04124">
    <property type="entry name" value="Dor1"/>
    <property type="match status" value="1"/>
</dbReference>
<dbReference type="Proteomes" id="UP001143981">
    <property type="component" value="Unassembled WGS sequence"/>
</dbReference>
<keyword evidence="6" id="KW-0333">Golgi apparatus</keyword>
<evidence type="ECO:0000256" key="3">
    <source>
        <dbReference type="ARBA" id="ARBA00020983"/>
    </source>
</evidence>
<comment type="caution">
    <text evidence="10">The sequence shown here is derived from an EMBL/GenBank/DDBJ whole genome shotgun (WGS) entry which is preliminary data.</text>
</comment>
<keyword evidence="4" id="KW-0813">Transport</keyword>
<protein>
    <recommendedName>
        <fullName evidence="3">Conserved oligomeric Golgi complex subunit 8</fullName>
    </recommendedName>
    <alternativeName>
        <fullName evidence="8">Component of oligomeric Golgi complex 8</fullName>
    </alternativeName>
</protein>
<dbReference type="GO" id="GO:0006891">
    <property type="term" value="P:intra-Golgi vesicle-mediated transport"/>
    <property type="evidence" value="ECO:0007669"/>
    <property type="project" value="TreeGrafter"/>
</dbReference>
<evidence type="ECO:0000256" key="2">
    <source>
        <dbReference type="ARBA" id="ARBA00006419"/>
    </source>
</evidence>
<comment type="subcellular location">
    <subcellularLocation>
        <location evidence="1">Golgi apparatus membrane</location>
        <topology evidence="1">Peripheral membrane protein</topology>
    </subcellularLocation>
</comment>
<dbReference type="PANTHER" id="PTHR21311">
    <property type="entry name" value="CONSERVED OLIGOMERIC GOLGI COMPLEX COMPONENT 8"/>
    <property type="match status" value="1"/>
</dbReference>
<reference evidence="10" key="1">
    <citation type="submission" date="2022-07" db="EMBL/GenBank/DDBJ databases">
        <title>Phylogenomic reconstructions and comparative analyses of Kickxellomycotina fungi.</title>
        <authorList>
            <person name="Reynolds N.K."/>
            <person name="Stajich J.E."/>
            <person name="Barry K."/>
            <person name="Grigoriev I.V."/>
            <person name="Crous P."/>
            <person name="Smith M.E."/>
        </authorList>
    </citation>
    <scope>NUCLEOTIDE SEQUENCE</scope>
    <source>
        <strain evidence="10">BCRC 34381</strain>
    </source>
</reference>
<evidence type="ECO:0000256" key="7">
    <source>
        <dbReference type="ARBA" id="ARBA00023136"/>
    </source>
</evidence>
<dbReference type="InterPro" id="IPR007255">
    <property type="entry name" value="COG8"/>
</dbReference>
<proteinExistence type="inferred from homology"/>
<dbReference type="GO" id="GO:0000139">
    <property type="term" value="C:Golgi membrane"/>
    <property type="evidence" value="ECO:0007669"/>
    <property type="project" value="UniProtKB-SubCell"/>
</dbReference>
<keyword evidence="11" id="KW-1185">Reference proteome</keyword>
<sequence>MAARVESESLYGSSIFHDGHAVDDVDLPEYVQLGRRLFPALLDDGNENVVEPEVEEGIARYLKYLMGLPLASLRMEPALLQADLQRTSKELTMLLLNETARPTAAATVATASGPVGRAGDGNDGTSMFDVVSRTGTRAAMASSMIASELAETQSALGRLEAACGRFTAEIAGLDQQARVVQRVLDKQDVIARIVELPRVMQMCVAGGYYEEAVDIAEHVRVTGDRLVRDIRDGAHVLPGSAAAAATPESPAMTAAARDQLVGFVCAIQAQVNAEFEAMVRDLCRELAHSHSTSVIAAAVPHTVIAGGSPAPGSRRGSDASAGGAGRHGGVADSGYERSMKRLSQVANIVGILRRVGLFSEAELRMLFLRSRWQAWLQTSDALSAYAPPMPVDMVGGADSSIVKTASSMACVPAPPQPPLRSRRGADRGRASMEVAAYLAKVIDAFFSWLADMDMQYTILFSKTTAGGCDGEPLADLATFASQQFLAQVLPPIGLLSEASGVASLQSLIASHAPVLERGAAGLALPLLAEALRERAFSSVVWGIEAAVADACDAMSTLGAWRESPPGSLGGGAGWEQLAAPTRPLLELPSGLSTAPGVVERPSKFLGQYRVSPVGLLQYPLLAALLGTFRDCLHALRVLVLADDDAGGGAPVLLAMTSVVLESELVRAAEALAALCARTASTKQTDEHAQRAASDACAAFVFGLVRNVAEIFEEVATLSEPALAAGYGIDSDESPASLYSAATYAPLVACLSGASQSG</sequence>
<evidence type="ECO:0000256" key="6">
    <source>
        <dbReference type="ARBA" id="ARBA00023034"/>
    </source>
</evidence>